<name>A0A5R9GTW6_9PROT</name>
<accession>A0A5R9GTW6</accession>
<dbReference type="AlphaFoldDB" id="A0A5R9GTW6"/>
<comment type="caution">
    <text evidence="1">The sequence shown here is derived from an EMBL/GenBank/DDBJ whole genome shotgun (WGS) entry which is preliminary data.</text>
</comment>
<reference evidence="1 2" key="1">
    <citation type="journal article" date="2019" name="Appl. Environ. Microbiol.">
        <title>Environmental Evidence and Genomic Insight of Iron-oxidizing Bacteria Preference Towards More Corrosion Resistant Stainless Steel at Higher Salinities.</title>
        <authorList>
            <person name="Garrison C.E."/>
            <person name="Price K.A."/>
            <person name="Field E.K."/>
        </authorList>
    </citation>
    <scope>NUCLEOTIDE SEQUENCE [LARGE SCALE GENOMIC DNA]</scope>
    <source>
        <strain evidence="1 2">P3</strain>
    </source>
</reference>
<dbReference type="EMBL" id="VBRY01000008">
    <property type="protein sequence ID" value="TLS66684.1"/>
    <property type="molecule type" value="Genomic_DNA"/>
</dbReference>
<gene>
    <name evidence="1" type="ORF">FEF65_09165</name>
</gene>
<proteinExistence type="predicted"/>
<evidence type="ECO:0000313" key="1">
    <source>
        <dbReference type="EMBL" id="TLS66684.1"/>
    </source>
</evidence>
<dbReference type="Proteomes" id="UP000306585">
    <property type="component" value="Unassembled WGS sequence"/>
</dbReference>
<evidence type="ECO:0000313" key="2">
    <source>
        <dbReference type="Proteomes" id="UP000306585"/>
    </source>
</evidence>
<protein>
    <submittedName>
        <fullName evidence="1">Uncharacterized protein</fullName>
    </submittedName>
</protein>
<sequence>MRESAGQRYRGRLSFAPFFTDKERGLLCFGRVGSYRFKSIVSLTGYKNLLQPYCPLMRDAPKKKPSSDEEGFLVSE</sequence>
<organism evidence="1 2">
    <name type="scientific">Mariprofundus erugo</name>
    <dbReference type="NCBI Taxonomy" id="2528639"/>
    <lineage>
        <taxon>Bacteria</taxon>
        <taxon>Pseudomonadati</taxon>
        <taxon>Pseudomonadota</taxon>
        <taxon>Candidatius Mariprofundia</taxon>
        <taxon>Mariprofundales</taxon>
        <taxon>Mariprofundaceae</taxon>
        <taxon>Mariprofundus</taxon>
    </lineage>
</organism>
<keyword evidence="2" id="KW-1185">Reference proteome</keyword>
<dbReference type="RefSeq" id="WP_161595217.1">
    <property type="nucleotide sequence ID" value="NZ_VBRY01000008.1"/>
</dbReference>